<reference evidence="1" key="1">
    <citation type="submission" date="2020-11" db="EMBL/GenBank/DDBJ databases">
        <authorList>
            <consortium name="DOE Joint Genome Institute"/>
            <person name="Ahrendt S."/>
            <person name="Riley R."/>
            <person name="Andreopoulos W."/>
            <person name="LaButti K."/>
            <person name="Pangilinan J."/>
            <person name="Ruiz-duenas F.J."/>
            <person name="Barrasa J.M."/>
            <person name="Sanchez-Garcia M."/>
            <person name="Camarero S."/>
            <person name="Miyauchi S."/>
            <person name="Serrano A."/>
            <person name="Linde D."/>
            <person name="Babiker R."/>
            <person name="Drula E."/>
            <person name="Ayuso-Fernandez I."/>
            <person name="Pacheco R."/>
            <person name="Padilla G."/>
            <person name="Ferreira P."/>
            <person name="Barriuso J."/>
            <person name="Kellner H."/>
            <person name="Castanera R."/>
            <person name="Alfaro M."/>
            <person name="Ramirez L."/>
            <person name="Pisabarro A.G."/>
            <person name="Kuo A."/>
            <person name="Tritt A."/>
            <person name="Lipzen A."/>
            <person name="He G."/>
            <person name="Yan M."/>
            <person name="Ng V."/>
            <person name="Cullen D."/>
            <person name="Martin F."/>
            <person name="Rosso M.-N."/>
            <person name="Henrissat B."/>
            <person name="Hibbett D."/>
            <person name="Martinez A.T."/>
            <person name="Grigoriev I.V."/>
        </authorList>
    </citation>
    <scope>NUCLEOTIDE SEQUENCE</scope>
    <source>
        <strain evidence="1">AH 44721</strain>
    </source>
</reference>
<keyword evidence="2" id="KW-1185">Reference proteome</keyword>
<name>A0A9P5NCC3_GYMJU</name>
<sequence>MVWEARPVCGRTYVKSVHLISYVPWCLHCPPAQQKRDVGSYFPFPLDNLTPISLAWKSESEVGYLPLQPRPTPTPSLLPPPPCAPSSLATPSRRVLRATTAPLTHVLLPSPTPPPSYEERVRGGYADSLVHRAVVTASPPSQLAASSWRDELGSWVVQLHPATTNAWH</sequence>
<evidence type="ECO:0000313" key="1">
    <source>
        <dbReference type="EMBL" id="KAF8876425.1"/>
    </source>
</evidence>
<evidence type="ECO:0000313" key="2">
    <source>
        <dbReference type="Proteomes" id="UP000724874"/>
    </source>
</evidence>
<comment type="caution">
    <text evidence="1">The sequence shown here is derived from an EMBL/GenBank/DDBJ whole genome shotgun (WGS) entry which is preliminary data.</text>
</comment>
<protein>
    <submittedName>
        <fullName evidence="1">Uncharacterized protein</fullName>
    </submittedName>
</protein>
<organism evidence="1 2">
    <name type="scientific">Gymnopilus junonius</name>
    <name type="common">Spectacular rustgill mushroom</name>
    <name type="synonym">Gymnopilus spectabilis subsp. junonius</name>
    <dbReference type="NCBI Taxonomy" id="109634"/>
    <lineage>
        <taxon>Eukaryota</taxon>
        <taxon>Fungi</taxon>
        <taxon>Dikarya</taxon>
        <taxon>Basidiomycota</taxon>
        <taxon>Agaricomycotina</taxon>
        <taxon>Agaricomycetes</taxon>
        <taxon>Agaricomycetidae</taxon>
        <taxon>Agaricales</taxon>
        <taxon>Agaricineae</taxon>
        <taxon>Hymenogastraceae</taxon>
        <taxon>Gymnopilus</taxon>
    </lineage>
</organism>
<dbReference type="AlphaFoldDB" id="A0A9P5NCC3"/>
<dbReference type="EMBL" id="JADNYJ010000182">
    <property type="protein sequence ID" value="KAF8876425.1"/>
    <property type="molecule type" value="Genomic_DNA"/>
</dbReference>
<gene>
    <name evidence="1" type="ORF">CPB84DRAFT_1852943</name>
</gene>
<dbReference type="Proteomes" id="UP000724874">
    <property type="component" value="Unassembled WGS sequence"/>
</dbReference>
<proteinExistence type="predicted"/>
<accession>A0A9P5NCC3</accession>